<comment type="similarity">
    <text evidence="1">Belongs to the gamma-glutamyltransferase family.</text>
</comment>
<gene>
    <name evidence="3" type="ORF">AMELA_G00284290</name>
</gene>
<dbReference type="InterPro" id="IPR029055">
    <property type="entry name" value="Ntn_hydrolases_N"/>
</dbReference>
<organism evidence="3 4">
    <name type="scientific">Ameiurus melas</name>
    <name type="common">Black bullhead</name>
    <name type="synonym">Silurus melas</name>
    <dbReference type="NCBI Taxonomy" id="219545"/>
    <lineage>
        <taxon>Eukaryota</taxon>
        <taxon>Metazoa</taxon>
        <taxon>Chordata</taxon>
        <taxon>Craniata</taxon>
        <taxon>Vertebrata</taxon>
        <taxon>Euteleostomi</taxon>
        <taxon>Actinopterygii</taxon>
        <taxon>Neopterygii</taxon>
        <taxon>Teleostei</taxon>
        <taxon>Ostariophysi</taxon>
        <taxon>Siluriformes</taxon>
        <taxon>Ictaluridae</taxon>
        <taxon>Ameiurus</taxon>
    </lineage>
</organism>
<keyword evidence="4" id="KW-1185">Reference proteome</keyword>
<feature type="region of interest" description="Disordered" evidence="2">
    <location>
        <begin position="1"/>
        <end position="24"/>
    </location>
</feature>
<dbReference type="SUPFAM" id="SSF56235">
    <property type="entry name" value="N-terminal nucleophile aminohydrolases (Ntn hydrolases)"/>
    <property type="match status" value="1"/>
</dbReference>
<dbReference type="Gene3D" id="3.60.20.40">
    <property type="match status" value="1"/>
</dbReference>
<protein>
    <submittedName>
        <fullName evidence="3">Uncharacterized protein</fullName>
    </submittedName>
</protein>
<name>A0A7J5ZI63_AMEME</name>
<evidence type="ECO:0000256" key="2">
    <source>
        <dbReference type="SAM" id="MobiDB-lite"/>
    </source>
</evidence>
<reference evidence="3 4" key="1">
    <citation type="submission" date="2020-02" db="EMBL/GenBank/DDBJ databases">
        <title>A chromosome-scale genome assembly of the black bullhead catfish (Ameiurus melas).</title>
        <authorList>
            <person name="Wen M."/>
            <person name="Zham M."/>
            <person name="Cabau C."/>
            <person name="Klopp C."/>
            <person name="Donnadieu C."/>
            <person name="Roques C."/>
            <person name="Bouchez O."/>
            <person name="Lampietro C."/>
            <person name="Jouanno E."/>
            <person name="Herpin A."/>
            <person name="Louis A."/>
            <person name="Berthelot C."/>
            <person name="Parey E."/>
            <person name="Roest-Crollius H."/>
            <person name="Braasch I."/>
            <person name="Postlethwait J."/>
            <person name="Robinson-Rechavi M."/>
            <person name="Echchiki A."/>
            <person name="Begum T."/>
            <person name="Montfort J."/>
            <person name="Schartl M."/>
            <person name="Bobe J."/>
            <person name="Guiguen Y."/>
        </authorList>
    </citation>
    <scope>NUCLEOTIDE SEQUENCE [LARGE SCALE GENOMIC DNA]</scope>
    <source>
        <strain evidence="3">M_S1</strain>
        <tissue evidence="3">Blood</tissue>
    </source>
</reference>
<dbReference type="GO" id="GO:0006751">
    <property type="term" value="P:glutathione catabolic process"/>
    <property type="evidence" value="ECO:0007669"/>
    <property type="project" value="InterPro"/>
</dbReference>
<dbReference type="PANTHER" id="PTHR45027">
    <property type="entry name" value="PUTATIVE GLUTATHIONE HYDROLASE LIGHT CHAIN"/>
    <property type="match status" value="1"/>
</dbReference>
<dbReference type="InterPro" id="IPR000101">
    <property type="entry name" value="GGT_peptidase"/>
</dbReference>
<dbReference type="Pfam" id="PF01019">
    <property type="entry name" value="G_glu_transpept"/>
    <property type="match status" value="1"/>
</dbReference>
<dbReference type="EMBL" id="JAAGNN010000029">
    <property type="protein sequence ID" value="KAF4070322.1"/>
    <property type="molecule type" value="Genomic_DNA"/>
</dbReference>
<dbReference type="Proteomes" id="UP000593565">
    <property type="component" value="Unassembled WGS sequence"/>
</dbReference>
<dbReference type="PANTHER" id="PTHR45027:SF1">
    <property type="match status" value="1"/>
</dbReference>
<sequence length="67" mass="7771">MKAVEEPRFHNQLNPTDTEVEEDFEEQKNHVIKEVERNHSVVQAVMRKDDQICAESDPRKGGYPAGY</sequence>
<evidence type="ECO:0000313" key="4">
    <source>
        <dbReference type="Proteomes" id="UP000593565"/>
    </source>
</evidence>
<accession>A0A7J5ZI63</accession>
<comment type="caution">
    <text evidence="3">The sequence shown here is derived from an EMBL/GenBank/DDBJ whole genome shotgun (WGS) entry which is preliminary data.</text>
</comment>
<dbReference type="InterPro" id="IPR043137">
    <property type="entry name" value="GGT_ssub_C"/>
</dbReference>
<evidence type="ECO:0000256" key="1">
    <source>
        <dbReference type="ARBA" id="ARBA00009381"/>
    </source>
</evidence>
<dbReference type="GO" id="GO:0036374">
    <property type="term" value="F:glutathione hydrolase activity"/>
    <property type="evidence" value="ECO:0007669"/>
    <property type="project" value="InterPro"/>
</dbReference>
<evidence type="ECO:0000313" key="3">
    <source>
        <dbReference type="EMBL" id="KAF4070322.1"/>
    </source>
</evidence>
<proteinExistence type="inferred from homology"/>
<dbReference type="AlphaFoldDB" id="A0A7J5ZI63"/>